<evidence type="ECO:0000313" key="1">
    <source>
        <dbReference type="EMBL" id="KAJ8129007.1"/>
    </source>
</evidence>
<evidence type="ECO:0000313" key="2">
    <source>
        <dbReference type="Proteomes" id="UP001153332"/>
    </source>
</evidence>
<accession>A0ACC2JNB0</accession>
<reference evidence="1" key="1">
    <citation type="submission" date="2022-12" db="EMBL/GenBank/DDBJ databases">
        <title>Genome Sequence of Lasiodiplodia mahajangana.</title>
        <authorList>
            <person name="Buettner E."/>
        </authorList>
    </citation>
    <scope>NUCLEOTIDE SEQUENCE</scope>
    <source>
        <strain evidence="1">VT137</strain>
    </source>
</reference>
<protein>
    <submittedName>
        <fullName evidence="1">Uncharacterized protein</fullName>
    </submittedName>
</protein>
<gene>
    <name evidence="1" type="ORF">O1611_g4627</name>
</gene>
<comment type="caution">
    <text evidence="1">The sequence shown here is derived from an EMBL/GenBank/DDBJ whole genome shotgun (WGS) entry which is preliminary data.</text>
</comment>
<keyword evidence="2" id="KW-1185">Reference proteome</keyword>
<proteinExistence type="predicted"/>
<sequence>MTSTNKRQNELYDRFKQHSKLPSDHLELFRYCIVDFEYHNRKFENDESDSTDEDDFDIVQHYNADGSEYTLADVPLRSLVDAIEEHIQTYIPEHRRTEVYKKVVEGVHGIKQTPKWDRVDNPRAKPQTPFSESRAPLKFRQTNELLFEDFGETSKLSRETLARIRGMIVWRDSERSNGTWGAIEWDTFQVTGGRLGPTEQHTLSDVPHCYVRDRLMASIAIDVDQNRRDLVRETIFSDLTLSQIKEYASAIEEMERQVAGHKPAKTERPRRSREVFDRAQRVREIQYSRKISPQEAECIMKQEELLDAIDDTIDLAPSLDFTARGMNSSEFRRAHSFMGMSDSVLTPGARVQEDEEVSLPDDCTIDRDCDQVRAMIKIFSRSGHWTMEQFTRALDGPRRREVSKFLEQRGPLGGKQSAVFRKSWEFFKKRELLGFELTAPPPKPKLAREVRGLLGLREVDPNRGRKRPNLGDLDRSGKLSKTSKT</sequence>
<organism evidence="1 2">
    <name type="scientific">Lasiodiplodia mahajangana</name>
    <dbReference type="NCBI Taxonomy" id="1108764"/>
    <lineage>
        <taxon>Eukaryota</taxon>
        <taxon>Fungi</taxon>
        <taxon>Dikarya</taxon>
        <taxon>Ascomycota</taxon>
        <taxon>Pezizomycotina</taxon>
        <taxon>Dothideomycetes</taxon>
        <taxon>Dothideomycetes incertae sedis</taxon>
        <taxon>Botryosphaeriales</taxon>
        <taxon>Botryosphaeriaceae</taxon>
        <taxon>Lasiodiplodia</taxon>
    </lineage>
</organism>
<name>A0ACC2JNB0_9PEZI</name>
<dbReference type="EMBL" id="JAPUUL010000893">
    <property type="protein sequence ID" value="KAJ8129007.1"/>
    <property type="molecule type" value="Genomic_DNA"/>
</dbReference>
<dbReference type="Proteomes" id="UP001153332">
    <property type="component" value="Unassembled WGS sequence"/>
</dbReference>